<gene>
    <name evidence="3" type="ORF">GF339_13390</name>
</gene>
<name>A0A9D5Q6T9_9BACT</name>
<evidence type="ECO:0000259" key="2">
    <source>
        <dbReference type="SMART" id="SM01080"/>
    </source>
</evidence>
<protein>
    <submittedName>
        <fullName evidence="3">CHASE2 domain-containing protein</fullName>
    </submittedName>
</protein>
<proteinExistence type="predicted"/>
<dbReference type="Pfam" id="PF05226">
    <property type="entry name" value="CHASE2"/>
    <property type="match status" value="1"/>
</dbReference>
<sequence length="195" mass="22717">MNIRQFSERTRVSIEFGGGAFIAIWIALLFLLGFFTIPELLTYDWRFYLRGERPPLDDILIITIDEESERRLQQRMPWKRSVHAEMIRTLMQHDPALIVYDVIFQSATDPEEDARLADALYDAYDEEREMGLVILAQYLSPQRLERPLDLFADNAGGIGFINLYPDRDNIIRSVPTVTRTLDDDTIQHHLCLSLE</sequence>
<dbReference type="InterPro" id="IPR007890">
    <property type="entry name" value="CHASE2"/>
</dbReference>
<dbReference type="AlphaFoldDB" id="A0A9D5Q6T9"/>
<keyword evidence="1" id="KW-0472">Membrane</keyword>
<dbReference type="Proteomes" id="UP000649604">
    <property type="component" value="Unassembled WGS sequence"/>
</dbReference>
<comment type="caution">
    <text evidence="3">The sequence shown here is derived from an EMBL/GenBank/DDBJ whole genome shotgun (WGS) entry which is preliminary data.</text>
</comment>
<keyword evidence="1" id="KW-1133">Transmembrane helix</keyword>
<evidence type="ECO:0000256" key="1">
    <source>
        <dbReference type="SAM" id="Phobius"/>
    </source>
</evidence>
<evidence type="ECO:0000313" key="4">
    <source>
        <dbReference type="Proteomes" id="UP000649604"/>
    </source>
</evidence>
<feature type="transmembrane region" description="Helical" evidence="1">
    <location>
        <begin position="12"/>
        <end position="37"/>
    </location>
</feature>
<evidence type="ECO:0000313" key="3">
    <source>
        <dbReference type="EMBL" id="MBD3325572.1"/>
    </source>
</evidence>
<feature type="domain" description="CHASE2" evidence="2">
    <location>
        <begin position="35"/>
        <end position="194"/>
    </location>
</feature>
<keyword evidence="1" id="KW-0812">Transmembrane</keyword>
<organism evidence="3 4">
    <name type="scientific">candidate division KSB3 bacterium</name>
    <dbReference type="NCBI Taxonomy" id="2044937"/>
    <lineage>
        <taxon>Bacteria</taxon>
        <taxon>candidate division KSB3</taxon>
    </lineage>
</organism>
<dbReference type="EMBL" id="WJJP01000433">
    <property type="protein sequence ID" value="MBD3325572.1"/>
    <property type="molecule type" value="Genomic_DNA"/>
</dbReference>
<reference evidence="3" key="1">
    <citation type="submission" date="2019-11" db="EMBL/GenBank/DDBJ databases">
        <title>Microbial mats filling the niche in hypersaline microbial mats.</title>
        <authorList>
            <person name="Wong H.L."/>
            <person name="Macleod F.I."/>
            <person name="White R.A. III"/>
            <person name="Burns B.P."/>
        </authorList>
    </citation>
    <scope>NUCLEOTIDE SEQUENCE</scope>
    <source>
        <strain evidence="3">Rbin_158</strain>
    </source>
</reference>
<dbReference type="SMART" id="SM01080">
    <property type="entry name" value="CHASE2"/>
    <property type="match status" value="1"/>
</dbReference>
<accession>A0A9D5Q6T9</accession>
<feature type="non-terminal residue" evidence="3">
    <location>
        <position position="195"/>
    </location>
</feature>